<sequence>MLNKDPESYKSDFDAILLQYTHTMKVIHLDPNLDRMDLLTLLELINFLSHSCVHYPYEATLFAESVESVLRNQATRLDPDLRMAFCKALVVLRNRKTVLDCAALEIFFDLIKIRDKRLRKFICGSVVSHLRKVKNERKDHKVIAELHCYLFSRLMDSRSVVARAALLVLVEAFRKKLLNPTKIANAIADCCFHVVTRIQVMAMKFFLGSSKDEEGLDDETDTSDEEGKMEQKTIREVTVGFRAAKKTRKKVKIFEKTKKIMAKEKKSKKCLDSKLCNWIAIQSLFDPQSFADRLFGLLESRTNEKFEIRLLQMALCARIIGAHKLQTLGFYSYLYRYLQPRQREVTRLLLYAAQACHELVPPDVIEQLVRVIAQNFVTDRNTPEAITVGLNAIREIFTSSPFAATEELLRDLTEYKSYKNKNVSLAARGLVTLFRNINPKLLCRKDRGRPTEATKELVAPVFGSDSTQVAISGAECLPEFVEEINSVEVSPIKYSGNEMNGDNDCYSDNNSWEVDRLSDDESDNENKHQDNDRDDGRGRKRVFEKLGENTTDVNSKTILIEKMPEEKADNLALIKRRVHFEESIQYSSIEKAKMVCESRILTQEEFRRIKAYQLKKLVTNSSKKNLEKNLKLDDMRLEEEFNEQTERRSMADGLPRLKDIELFHKKIARHSKEERLASVASGRAGRQEFNKPKKGSHVGRTNRELAKRKNYMMVKRKVRGKNRQRSFRDQQLSLRRYLLRQAGRKC</sequence>
<dbReference type="WBParaSite" id="DME_0000165201-mRNA-1">
    <property type="protein sequence ID" value="DME_0000165201-mRNA-1"/>
    <property type="gene ID" value="DME_0000165201"/>
</dbReference>
<name>A0A0N4U4E8_DRAME</name>
<evidence type="ECO:0000259" key="8">
    <source>
        <dbReference type="Pfam" id="PF05285"/>
    </source>
</evidence>
<evidence type="ECO:0000256" key="2">
    <source>
        <dbReference type="ARBA" id="ARBA00022448"/>
    </source>
</evidence>
<dbReference type="Pfam" id="PF21638">
    <property type="entry name" value="SDA1_C"/>
    <property type="match status" value="1"/>
</dbReference>
<evidence type="ECO:0000256" key="1">
    <source>
        <dbReference type="ARBA" id="ARBA00005783"/>
    </source>
</evidence>
<gene>
    <name evidence="11" type="ORF">DME_LOCUS6012</name>
</gene>
<dbReference type="OrthoDB" id="2196187at2759"/>
<comment type="function">
    <text evidence="6">Required for 60S pre-ribosomal subunits export to the cytoplasm.</text>
</comment>
<evidence type="ECO:0000313" key="13">
    <source>
        <dbReference type="Proteomes" id="UP000274756"/>
    </source>
</evidence>
<dbReference type="SUPFAM" id="SSF48371">
    <property type="entry name" value="ARM repeat"/>
    <property type="match status" value="1"/>
</dbReference>
<evidence type="ECO:0000256" key="3">
    <source>
        <dbReference type="ARBA" id="ARBA00022517"/>
    </source>
</evidence>
<dbReference type="GO" id="GO:0000055">
    <property type="term" value="P:ribosomal large subunit export from nucleus"/>
    <property type="evidence" value="ECO:0007669"/>
    <property type="project" value="UniProtKB-UniRule"/>
</dbReference>
<dbReference type="PANTHER" id="PTHR12730:SF0">
    <property type="entry name" value="PROTEIN SDA1 HOMOLOG"/>
    <property type="match status" value="1"/>
</dbReference>
<feature type="domain" description="SDA1 C-terminal" evidence="10">
    <location>
        <begin position="699"/>
        <end position="741"/>
    </location>
</feature>
<feature type="region of interest" description="Disordered" evidence="7">
    <location>
        <begin position="673"/>
        <end position="699"/>
    </location>
</feature>
<dbReference type="AlphaFoldDB" id="A0A0N4U4E8"/>
<feature type="domain" description="SDA1 N-terminal" evidence="9">
    <location>
        <begin position="47"/>
        <end position="419"/>
    </location>
</feature>
<organism evidence="12 14">
    <name type="scientific">Dracunculus medinensis</name>
    <name type="common">Guinea worm</name>
    <dbReference type="NCBI Taxonomy" id="318479"/>
    <lineage>
        <taxon>Eukaryota</taxon>
        <taxon>Metazoa</taxon>
        <taxon>Ecdysozoa</taxon>
        <taxon>Nematoda</taxon>
        <taxon>Chromadorea</taxon>
        <taxon>Rhabditida</taxon>
        <taxon>Spirurina</taxon>
        <taxon>Dracunculoidea</taxon>
        <taxon>Dracunculidae</taxon>
        <taxon>Dracunculus</taxon>
    </lineage>
</organism>
<evidence type="ECO:0000256" key="4">
    <source>
        <dbReference type="ARBA" id="ARBA00022927"/>
    </source>
</evidence>
<evidence type="ECO:0000259" key="10">
    <source>
        <dbReference type="Pfam" id="PF21638"/>
    </source>
</evidence>
<dbReference type="Pfam" id="PF05285">
    <property type="entry name" value="SDA1_dom"/>
    <property type="match status" value="1"/>
</dbReference>
<feature type="region of interest" description="Disordered" evidence="7">
    <location>
        <begin position="498"/>
        <end position="539"/>
    </location>
</feature>
<dbReference type="InterPro" id="IPR012977">
    <property type="entry name" value="SDA1_N"/>
</dbReference>
<dbReference type="InterPro" id="IPR007949">
    <property type="entry name" value="SDA1_MD"/>
</dbReference>
<keyword evidence="2 6" id="KW-0813">Transport</keyword>
<protein>
    <recommendedName>
        <fullName evidence="6">Protein SDA1</fullName>
    </recommendedName>
</protein>
<keyword evidence="3 6" id="KW-0690">Ribosome biogenesis</keyword>
<comment type="subcellular location">
    <subcellularLocation>
        <location evidence="6">Nucleus</location>
        <location evidence="6">Nucleolus</location>
    </subcellularLocation>
</comment>
<dbReference type="GO" id="GO:0015031">
    <property type="term" value="P:protein transport"/>
    <property type="evidence" value="ECO:0007669"/>
    <property type="project" value="UniProtKB-KW"/>
</dbReference>
<dbReference type="Proteomes" id="UP000274756">
    <property type="component" value="Unassembled WGS sequence"/>
</dbReference>
<dbReference type="PANTHER" id="PTHR12730">
    <property type="entry name" value="HSDA/SDA1-RELATED"/>
    <property type="match status" value="1"/>
</dbReference>
<proteinExistence type="inferred from homology"/>
<feature type="compositionally biased region" description="Basic and acidic residues" evidence="7">
    <location>
        <begin position="513"/>
        <end position="539"/>
    </location>
</feature>
<dbReference type="Pfam" id="PF08158">
    <property type="entry name" value="SDA1_HEAT"/>
    <property type="match status" value="1"/>
</dbReference>
<evidence type="ECO:0000313" key="12">
    <source>
        <dbReference type="Proteomes" id="UP000038040"/>
    </source>
</evidence>
<keyword evidence="5 6" id="KW-0539">Nucleus</keyword>
<reference evidence="14" key="1">
    <citation type="submission" date="2017-02" db="UniProtKB">
        <authorList>
            <consortium name="WormBaseParasite"/>
        </authorList>
    </citation>
    <scope>IDENTIFICATION</scope>
</reference>
<evidence type="ECO:0000259" key="9">
    <source>
        <dbReference type="Pfam" id="PF08158"/>
    </source>
</evidence>
<dbReference type="InterPro" id="IPR016024">
    <property type="entry name" value="ARM-type_fold"/>
</dbReference>
<dbReference type="GO" id="GO:0005730">
    <property type="term" value="C:nucleolus"/>
    <property type="evidence" value="ECO:0007669"/>
    <property type="project" value="UniProtKB-SubCell"/>
</dbReference>
<keyword evidence="13" id="KW-1185">Reference proteome</keyword>
<evidence type="ECO:0000256" key="6">
    <source>
        <dbReference type="RuleBase" id="RU365057"/>
    </source>
</evidence>
<accession>A0A0N4U4E8</accession>
<evidence type="ECO:0000256" key="7">
    <source>
        <dbReference type="SAM" id="MobiDB-lite"/>
    </source>
</evidence>
<dbReference type="InterPro" id="IPR048292">
    <property type="entry name" value="SDA1_C"/>
</dbReference>
<reference evidence="11 13" key="2">
    <citation type="submission" date="2018-11" db="EMBL/GenBank/DDBJ databases">
        <authorList>
            <consortium name="Pathogen Informatics"/>
        </authorList>
    </citation>
    <scope>NUCLEOTIDE SEQUENCE [LARGE SCALE GENOMIC DNA]</scope>
</reference>
<dbReference type="GO" id="GO:0042273">
    <property type="term" value="P:ribosomal large subunit biogenesis"/>
    <property type="evidence" value="ECO:0007669"/>
    <property type="project" value="UniProtKB-UniRule"/>
</dbReference>
<comment type="similarity">
    <text evidence="1 6">Belongs to the SDA1 family.</text>
</comment>
<dbReference type="Proteomes" id="UP000038040">
    <property type="component" value="Unplaced"/>
</dbReference>
<feature type="domain" description="SDA1 middle" evidence="8">
    <location>
        <begin position="506"/>
        <end position="682"/>
    </location>
</feature>
<evidence type="ECO:0000313" key="11">
    <source>
        <dbReference type="EMBL" id="VDN56039.1"/>
    </source>
</evidence>
<dbReference type="STRING" id="318479.A0A0N4U4E8"/>
<evidence type="ECO:0000313" key="14">
    <source>
        <dbReference type="WBParaSite" id="DME_0000165201-mRNA-1"/>
    </source>
</evidence>
<evidence type="ECO:0000256" key="5">
    <source>
        <dbReference type="ARBA" id="ARBA00023242"/>
    </source>
</evidence>
<keyword evidence="4 6" id="KW-0653">Protein transport</keyword>
<dbReference type="InterPro" id="IPR027312">
    <property type="entry name" value="Sda1"/>
</dbReference>
<dbReference type="EMBL" id="UYYG01001154">
    <property type="protein sequence ID" value="VDN56039.1"/>
    <property type="molecule type" value="Genomic_DNA"/>
</dbReference>